<comment type="caution">
    <text evidence="1">The sequence shown here is derived from an EMBL/GenBank/DDBJ whole genome shotgun (WGS) entry which is preliminary data.</text>
</comment>
<keyword evidence="2" id="KW-1185">Reference proteome</keyword>
<proteinExistence type="predicted"/>
<evidence type="ECO:0000313" key="1">
    <source>
        <dbReference type="EMBL" id="GGT96001.1"/>
    </source>
</evidence>
<accession>A0A918HSP3</accession>
<dbReference type="RefSeq" id="WP_189718144.1">
    <property type="nucleotide sequence ID" value="NZ_BMSA01000050.1"/>
</dbReference>
<dbReference type="AlphaFoldDB" id="A0A918HSP3"/>
<dbReference type="Proteomes" id="UP000646776">
    <property type="component" value="Unassembled WGS sequence"/>
</dbReference>
<dbReference type="InterPro" id="IPR025855">
    <property type="entry name" value="Replic_Relax"/>
</dbReference>
<sequence length="308" mass="34284">MTRTRTDADAGAGDRLALAVLVQYRMTTTEQMHQIIAPKVRIEQTRRRLAKLSAEGLVDRITLPQAGRTRVWFATAYGVQTAAEWPELRGRRPPKLVSDPVAARLRVSHTLTVTETGLQFLLDARRRGETCRPLDFLPEVHHPIGGGEAVIPDALVYYQRGSRNGDGGSMLRAFLEVDRATMGPERLAAKLRAYARLHQYAPIPVGRRGRRGTVETVQEEWRRHYPLFPRLLFVLDGTGPAGFDSRVRALHAADVDLSVALFLREVTVLAAPMTDLLQHGPAAAVWHPVRHPGRRAGWMDPTDAVDVP</sequence>
<name>A0A918HSP3_9ACTN</name>
<organism evidence="1 2">
    <name type="scientific">Streptomyces phaeofaciens</name>
    <dbReference type="NCBI Taxonomy" id="68254"/>
    <lineage>
        <taxon>Bacteria</taxon>
        <taxon>Bacillati</taxon>
        <taxon>Actinomycetota</taxon>
        <taxon>Actinomycetes</taxon>
        <taxon>Kitasatosporales</taxon>
        <taxon>Streptomycetaceae</taxon>
        <taxon>Streptomyces</taxon>
    </lineage>
</organism>
<dbReference type="Pfam" id="PF13814">
    <property type="entry name" value="Replic_Relax"/>
    <property type="match status" value="1"/>
</dbReference>
<gene>
    <name evidence="1" type="ORF">GCM10010226_86990</name>
</gene>
<evidence type="ECO:0008006" key="3">
    <source>
        <dbReference type="Google" id="ProtNLM"/>
    </source>
</evidence>
<reference evidence="1" key="1">
    <citation type="journal article" date="2014" name="Int. J. Syst. Evol. Microbiol.">
        <title>Complete genome sequence of Corynebacterium casei LMG S-19264T (=DSM 44701T), isolated from a smear-ripened cheese.</title>
        <authorList>
            <consortium name="US DOE Joint Genome Institute (JGI-PGF)"/>
            <person name="Walter F."/>
            <person name="Albersmeier A."/>
            <person name="Kalinowski J."/>
            <person name="Ruckert C."/>
        </authorList>
    </citation>
    <scope>NUCLEOTIDE SEQUENCE</scope>
    <source>
        <strain evidence="1">JCM 4125</strain>
    </source>
</reference>
<protein>
    <recommendedName>
        <fullName evidence="3">Replication-relaxation</fullName>
    </recommendedName>
</protein>
<evidence type="ECO:0000313" key="2">
    <source>
        <dbReference type="Proteomes" id="UP000646776"/>
    </source>
</evidence>
<dbReference type="EMBL" id="BMSA01000050">
    <property type="protein sequence ID" value="GGT96001.1"/>
    <property type="molecule type" value="Genomic_DNA"/>
</dbReference>
<reference evidence="1" key="2">
    <citation type="submission" date="2020-09" db="EMBL/GenBank/DDBJ databases">
        <authorList>
            <person name="Sun Q."/>
            <person name="Ohkuma M."/>
        </authorList>
    </citation>
    <scope>NUCLEOTIDE SEQUENCE</scope>
    <source>
        <strain evidence="1">JCM 4125</strain>
    </source>
</reference>